<reference evidence="1 2" key="1">
    <citation type="journal article" date="2024" name="IMA Fungus">
        <title>Apiospora arundinis, a panoply of carbohydrate-active enzymes and secondary metabolites.</title>
        <authorList>
            <person name="Sorensen T."/>
            <person name="Petersen C."/>
            <person name="Muurmann A.T."/>
            <person name="Christiansen J.V."/>
            <person name="Brundto M.L."/>
            <person name="Overgaard C.K."/>
            <person name="Boysen A.T."/>
            <person name="Wollenberg R.D."/>
            <person name="Larsen T.O."/>
            <person name="Sorensen J.L."/>
            <person name="Nielsen K.L."/>
            <person name="Sondergaard T.E."/>
        </authorList>
    </citation>
    <scope>NUCLEOTIDE SEQUENCE [LARGE SCALE GENOMIC DNA]</scope>
    <source>
        <strain evidence="1 2">AAU 773</strain>
    </source>
</reference>
<gene>
    <name evidence="1" type="ORF">PGQ11_015703</name>
</gene>
<accession>A0ABR2HMX8</accession>
<sequence>MKWCWVVYRTSYKPELDVSWETLKQTILAQSRGDVAESEVPDFVNQMDYIFVEDAATLEGASREDLRLQFQTFARDEMAGFLT</sequence>
<comment type="caution">
    <text evidence="1">The sequence shown here is derived from an EMBL/GenBank/DDBJ whole genome shotgun (WGS) entry which is preliminary data.</text>
</comment>
<dbReference type="Proteomes" id="UP001390339">
    <property type="component" value="Unassembled WGS sequence"/>
</dbReference>
<evidence type="ECO:0000313" key="2">
    <source>
        <dbReference type="Proteomes" id="UP001390339"/>
    </source>
</evidence>
<dbReference type="EMBL" id="JAPCWZ010000010">
    <property type="protein sequence ID" value="KAK8849223.1"/>
    <property type="molecule type" value="Genomic_DNA"/>
</dbReference>
<evidence type="ECO:0000313" key="1">
    <source>
        <dbReference type="EMBL" id="KAK8849223.1"/>
    </source>
</evidence>
<organism evidence="1 2">
    <name type="scientific">Apiospora arundinis</name>
    <dbReference type="NCBI Taxonomy" id="335852"/>
    <lineage>
        <taxon>Eukaryota</taxon>
        <taxon>Fungi</taxon>
        <taxon>Dikarya</taxon>
        <taxon>Ascomycota</taxon>
        <taxon>Pezizomycotina</taxon>
        <taxon>Sordariomycetes</taxon>
        <taxon>Xylariomycetidae</taxon>
        <taxon>Amphisphaeriales</taxon>
        <taxon>Apiosporaceae</taxon>
        <taxon>Apiospora</taxon>
    </lineage>
</organism>
<protein>
    <submittedName>
        <fullName evidence="1">Uncharacterized protein</fullName>
    </submittedName>
</protein>
<name>A0ABR2HMX8_9PEZI</name>
<keyword evidence="2" id="KW-1185">Reference proteome</keyword>
<proteinExistence type="predicted"/>